<reference evidence="13" key="1">
    <citation type="submission" date="2015-12" db="EMBL/GenBank/DDBJ databases">
        <title>Genome sequence of a biocontrol rhizobacterium Chryseobacterium kwangjuense strain KJ1R5 isolated from pepper (Capsicum annuum L.).</title>
        <authorList>
            <person name="Jeong J.-J."/>
            <person name="Park H."/>
            <person name="Mannaa M."/>
            <person name="Sang M.K."/>
            <person name="Choi I.-G."/>
            <person name="Kim K.D."/>
        </authorList>
    </citation>
    <scope>NUCLEOTIDE SEQUENCE [LARGE SCALE GENOMIC DNA]</scope>
    <source>
        <strain evidence="13">KJ1R5</strain>
    </source>
</reference>
<name>A0A135W291_9FLAO</name>
<dbReference type="InterPro" id="IPR052702">
    <property type="entry name" value="MscS-like_channel"/>
</dbReference>
<evidence type="ECO:0000313" key="13">
    <source>
        <dbReference type="Proteomes" id="UP000070513"/>
    </source>
</evidence>
<dbReference type="GO" id="GO:0005886">
    <property type="term" value="C:plasma membrane"/>
    <property type="evidence" value="ECO:0007669"/>
    <property type="project" value="UniProtKB-SubCell"/>
</dbReference>
<keyword evidence="5 7" id="KW-1133">Transmembrane helix</keyword>
<evidence type="ECO:0000259" key="10">
    <source>
        <dbReference type="Pfam" id="PF21088"/>
    </source>
</evidence>
<evidence type="ECO:0000256" key="6">
    <source>
        <dbReference type="ARBA" id="ARBA00023136"/>
    </source>
</evidence>
<evidence type="ECO:0000313" key="14">
    <source>
        <dbReference type="Proteomes" id="UP001634154"/>
    </source>
</evidence>
<dbReference type="Pfam" id="PF21088">
    <property type="entry name" value="MS_channel_1st"/>
    <property type="match status" value="1"/>
</dbReference>
<evidence type="ECO:0000256" key="2">
    <source>
        <dbReference type="ARBA" id="ARBA00008017"/>
    </source>
</evidence>
<keyword evidence="4 7" id="KW-0812">Transmembrane</keyword>
<protein>
    <submittedName>
        <fullName evidence="12">Mechanosensitive ion channel family protein</fullName>
    </submittedName>
    <submittedName>
        <fullName evidence="11">Mechanosensitive ion channel protein MscS</fullName>
    </submittedName>
</protein>
<dbReference type="Pfam" id="PF21082">
    <property type="entry name" value="MS_channel_3rd"/>
    <property type="match status" value="1"/>
</dbReference>
<dbReference type="InterPro" id="IPR011014">
    <property type="entry name" value="MscS_channel_TM-2"/>
</dbReference>
<dbReference type="PANTHER" id="PTHR30347:SF1">
    <property type="entry name" value="MECHANOSENSITIVE CHANNEL MSCK"/>
    <property type="match status" value="1"/>
</dbReference>
<dbReference type="PANTHER" id="PTHR30347">
    <property type="entry name" value="POTASSIUM CHANNEL RELATED"/>
    <property type="match status" value="1"/>
</dbReference>
<organism evidence="11 13">
    <name type="scientific">Chryseobacterium kwangjuense</name>
    <dbReference type="NCBI Taxonomy" id="267125"/>
    <lineage>
        <taxon>Bacteria</taxon>
        <taxon>Pseudomonadati</taxon>
        <taxon>Bacteroidota</taxon>
        <taxon>Flavobacteriia</taxon>
        <taxon>Flavobacteriales</taxon>
        <taxon>Weeksellaceae</taxon>
        <taxon>Chryseobacterium group</taxon>
        <taxon>Chryseobacterium</taxon>
    </lineage>
</organism>
<gene>
    <name evidence="12" type="ORF">ACKW6Q_11690</name>
    <name evidence="11" type="ORF">AU378_20490</name>
</gene>
<dbReference type="Gene3D" id="1.10.287.1260">
    <property type="match status" value="1"/>
</dbReference>
<dbReference type="InterPro" id="IPR049142">
    <property type="entry name" value="MS_channel_1st"/>
</dbReference>
<evidence type="ECO:0000256" key="3">
    <source>
        <dbReference type="ARBA" id="ARBA00022475"/>
    </source>
</evidence>
<feature type="transmembrane region" description="Helical" evidence="7">
    <location>
        <begin position="20"/>
        <end position="39"/>
    </location>
</feature>
<evidence type="ECO:0000259" key="9">
    <source>
        <dbReference type="Pfam" id="PF21082"/>
    </source>
</evidence>
<dbReference type="InterPro" id="IPR049278">
    <property type="entry name" value="MS_channel_C"/>
</dbReference>
<evidence type="ECO:0000256" key="5">
    <source>
        <dbReference type="ARBA" id="ARBA00022989"/>
    </source>
</evidence>
<dbReference type="RefSeq" id="WP_062653515.1">
    <property type="nucleotide sequence ID" value="NZ_JBJXVJ010000002.1"/>
</dbReference>
<keyword evidence="14" id="KW-1185">Reference proteome</keyword>
<dbReference type="Proteomes" id="UP001634154">
    <property type="component" value="Unassembled WGS sequence"/>
</dbReference>
<dbReference type="SUPFAM" id="SSF82689">
    <property type="entry name" value="Mechanosensitive channel protein MscS (YggB), C-terminal domain"/>
    <property type="match status" value="1"/>
</dbReference>
<keyword evidence="3" id="KW-1003">Cell membrane</keyword>
<feature type="domain" description="Mechanosensitive ion channel transmembrane helices 2/3" evidence="10">
    <location>
        <begin position="60"/>
        <end position="100"/>
    </location>
</feature>
<dbReference type="SUPFAM" id="SSF50182">
    <property type="entry name" value="Sm-like ribonucleoproteins"/>
    <property type="match status" value="1"/>
</dbReference>
<dbReference type="EMBL" id="LPUR01000019">
    <property type="protein sequence ID" value="KXH79041.1"/>
    <property type="molecule type" value="Genomic_DNA"/>
</dbReference>
<dbReference type="EMBL" id="JBJXVJ010000002">
    <property type="protein sequence ID" value="MFN1217622.1"/>
    <property type="molecule type" value="Genomic_DNA"/>
</dbReference>
<dbReference type="InterPro" id="IPR011066">
    <property type="entry name" value="MscS_channel_C_sf"/>
</dbReference>
<feature type="domain" description="Mechanosensitive ion channel MscS" evidence="8">
    <location>
        <begin position="101"/>
        <end position="168"/>
    </location>
</feature>
<evidence type="ECO:0000256" key="7">
    <source>
        <dbReference type="SAM" id="Phobius"/>
    </source>
</evidence>
<reference evidence="11" key="2">
    <citation type="submission" date="2015-12" db="EMBL/GenBank/DDBJ databases">
        <authorList>
            <person name="Shamseldin A."/>
            <person name="Moawad H."/>
            <person name="Abd El-Rahim W.M."/>
            <person name="Sadowsky M.J."/>
        </authorList>
    </citation>
    <scope>NUCLEOTIDE SEQUENCE</scope>
    <source>
        <strain evidence="11">KJ1R5</strain>
    </source>
</reference>
<reference evidence="12 14" key="4">
    <citation type="submission" date="2024-12" db="EMBL/GenBank/DDBJ databases">
        <title>Draft genome sequence of Chryseobacterium kwangjuense AG447.</title>
        <authorList>
            <person name="Cheptsov V.S."/>
            <person name="Belov A."/>
            <person name="Zavarzina A.G."/>
        </authorList>
    </citation>
    <scope>NUCLEOTIDE SEQUENCE [LARGE SCALE GENOMIC DNA]</scope>
    <source>
        <strain evidence="12 14">AG447</strain>
    </source>
</reference>
<keyword evidence="6 7" id="KW-0472">Membrane</keyword>
<dbReference type="InterPro" id="IPR023408">
    <property type="entry name" value="MscS_beta-dom_sf"/>
</dbReference>
<dbReference type="OrthoDB" id="9809206at2"/>
<dbReference type="InterPro" id="IPR010920">
    <property type="entry name" value="LSM_dom_sf"/>
</dbReference>
<dbReference type="Proteomes" id="UP000070513">
    <property type="component" value="Unassembled WGS sequence"/>
</dbReference>
<dbReference type="SUPFAM" id="SSF82861">
    <property type="entry name" value="Mechanosensitive channel protein MscS (YggB), transmembrane region"/>
    <property type="match status" value="1"/>
</dbReference>
<dbReference type="GO" id="GO:0008381">
    <property type="term" value="F:mechanosensitive monoatomic ion channel activity"/>
    <property type="evidence" value="ECO:0007669"/>
    <property type="project" value="UniProtKB-ARBA"/>
</dbReference>
<dbReference type="InterPro" id="IPR006685">
    <property type="entry name" value="MscS_channel_2nd"/>
</dbReference>
<evidence type="ECO:0000256" key="4">
    <source>
        <dbReference type="ARBA" id="ARBA00022692"/>
    </source>
</evidence>
<comment type="subcellular location">
    <subcellularLocation>
        <location evidence="1">Cell membrane</location>
        <topology evidence="1">Multi-pass membrane protein</topology>
    </subcellularLocation>
</comment>
<reference evidence="11 13" key="3">
    <citation type="journal article" date="2016" name="Genome Announc.">
        <title>Draft Genome Sequence of a Biocontrol Rhizobacterium, Chryseobacterium kwangjuense Strain KJ1R5, Isolated from Pepper (Capsicum annuum).</title>
        <authorList>
            <person name="Jeong J.J."/>
            <person name="Park H."/>
            <person name="Park B.H."/>
            <person name="Mannaa M."/>
            <person name="Sang M.K."/>
            <person name="Choi I.G."/>
            <person name="Kim K.D."/>
        </authorList>
    </citation>
    <scope>NUCLEOTIDE SEQUENCE [LARGE SCALE GENOMIC DNA]</scope>
    <source>
        <strain evidence="11 13">KJ1R5</strain>
    </source>
</reference>
<sequence length="273" mass="31152">MKEFLDYQIFKIGKITLEVNQLLLLIVFAVAVKYLLAFVKKIIYSNKKLDGSKKYTIYALVKYIIYILAIIGCFDIIGINISIFLAGSAALLVGIGLGLQNLFSDFISGIILLVDRTIKIDDIIEINGMVCKVKEINLRTTTVLTRDQRNIILPNTELTKNHLINWTHTDDLARFDIKIGIGYGADIDLAMQIMENAAQRDPKVSIDEKPFCRLEDFGDSAVILAVYFWTPDIFAVENTKSRIRQEIFKWFKSGGIDIPYPQRVMHLREHKED</sequence>
<evidence type="ECO:0000256" key="1">
    <source>
        <dbReference type="ARBA" id="ARBA00004651"/>
    </source>
</evidence>
<evidence type="ECO:0000313" key="11">
    <source>
        <dbReference type="EMBL" id="KXH79041.1"/>
    </source>
</evidence>
<feature type="domain" description="Mechanosensitive ion channel MscS C-terminal" evidence="9">
    <location>
        <begin position="176"/>
        <end position="258"/>
    </location>
</feature>
<evidence type="ECO:0000313" key="12">
    <source>
        <dbReference type="EMBL" id="MFN1217622.1"/>
    </source>
</evidence>
<feature type="transmembrane region" description="Helical" evidence="7">
    <location>
        <begin position="91"/>
        <end position="114"/>
    </location>
</feature>
<accession>A0A135W291</accession>
<proteinExistence type="inferred from homology"/>
<dbReference type="Pfam" id="PF00924">
    <property type="entry name" value="MS_channel_2nd"/>
    <property type="match status" value="1"/>
</dbReference>
<dbReference type="Gene3D" id="3.30.70.100">
    <property type="match status" value="1"/>
</dbReference>
<comment type="similarity">
    <text evidence="2">Belongs to the MscS (TC 1.A.23) family.</text>
</comment>
<comment type="caution">
    <text evidence="11">The sequence shown here is derived from an EMBL/GenBank/DDBJ whole genome shotgun (WGS) entry which is preliminary data.</text>
</comment>
<dbReference type="Gene3D" id="2.30.30.60">
    <property type="match status" value="1"/>
</dbReference>
<evidence type="ECO:0000259" key="8">
    <source>
        <dbReference type="Pfam" id="PF00924"/>
    </source>
</evidence>
<feature type="transmembrane region" description="Helical" evidence="7">
    <location>
        <begin position="60"/>
        <end position="85"/>
    </location>
</feature>
<dbReference type="AlphaFoldDB" id="A0A135W291"/>